<dbReference type="Pfam" id="PF02608">
    <property type="entry name" value="Bmp"/>
    <property type="match status" value="1"/>
</dbReference>
<evidence type="ECO:0000256" key="2">
    <source>
        <dbReference type="ARBA" id="ARBA00022475"/>
    </source>
</evidence>
<dbReference type="InterPro" id="IPR050957">
    <property type="entry name" value="BMP_lipoprotein"/>
</dbReference>
<keyword evidence="3" id="KW-0732">Signal</keyword>
<sequence>MAPKWRHLLALLMVLGLVTAAACGSDGGGKISGGYTVGLVTDTGKVDDKSFNQSAWEGAKAGAANIPASATASYIETEESKDYANNIQLFVDDGAKIIVTVGFGLGEATIEAAKANPDVMFIGVDQWQNEALPNLAGLMFPEAVAGFMAGALAGMLTETNIVGAVLGTDLVPPVVFFKEGWENGARYTNPGVQTISTYHPGGLDVAFGDPEWGATTARQALDQGADIIFGAGGATGNGALIEVAGEAGALCVGVDSDQWFTVPEAHPCLVTSAMKLIDVGVAELIAQAHAGTMEGGNYFGEVGLAPHHDFDSIVTSEMRATLKEIMAGLDDGSINPMP</sequence>
<organism evidence="7">
    <name type="scientific">marine metagenome</name>
    <dbReference type="NCBI Taxonomy" id="408172"/>
    <lineage>
        <taxon>unclassified sequences</taxon>
        <taxon>metagenomes</taxon>
        <taxon>ecological metagenomes</taxon>
    </lineage>
</organism>
<accession>A0A381PPW5</accession>
<protein>
    <recommendedName>
        <fullName evidence="6">ABC transporter substrate-binding protein PnrA-like domain-containing protein</fullName>
    </recommendedName>
</protein>
<evidence type="ECO:0000256" key="4">
    <source>
        <dbReference type="ARBA" id="ARBA00023136"/>
    </source>
</evidence>
<reference evidence="7" key="1">
    <citation type="submission" date="2018-05" db="EMBL/GenBank/DDBJ databases">
        <authorList>
            <person name="Lanie J.A."/>
            <person name="Ng W.-L."/>
            <person name="Kazmierczak K.M."/>
            <person name="Andrzejewski T.M."/>
            <person name="Davidsen T.M."/>
            <person name="Wayne K.J."/>
            <person name="Tettelin H."/>
            <person name="Glass J.I."/>
            <person name="Rusch D."/>
            <person name="Podicherti R."/>
            <person name="Tsui H.-C.T."/>
            <person name="Winkler M.E."/>
        </authorList>
    </citation>
    <scope>NUCLEOTIDE SEQUENCE</scope>
</reference>
<keyword evidence="4" id="KW-0472">Membrane</keyword>
<comment type="subcellular location">
    <subcellularLocation>
        <location evidence="1">Cell membrane</location>
    </subcellularLocation>
</comment>
<evidence type="ECO:0000256" key="5">
    <source>
        <dbReference type="ARBA" id="ARBA00023288"/>
    </source>
</evidence>
<dbReference type="CDD" id="cd06354">
    <property type="entry name" value="PBP1_PrnA-like"/>
    <property type="match status" value="1"/>
</dbReference>
<evidence type="ECO:0000256" key="1">
    <source>
        <dbReference type="ARBA" id="ARBA00004236"/>
    </source>
</evidence>
<keyword evidence="5" id="KW-0449">Lipoprotein</keyword>
<proteinExistence type="predicted"/>
<evidence type="ECO:0000256" key="3">
    <source>
        <dbReference type="ARBA" id="ARBA00022729"/>
    </source>
</evidence>
<dbReference type="PROSITE" id="PS51257">
    <property type="entry name" value="PROKAR_LIPOPROTEIN"/>
    <property type="match status" value="1"/>
</dbReference>
<dbReference type="GO" id="GO:0005886">
    <property type="term" value="C:plasma membrane"/>
    <property type="evidence" value="ECO:0007669"/>
    <property type="project" value="UniProtKB-SubCell"/>
</dbReference>
<evidence type="ECO:0000313" key="7">
    <source>
        <dbReference type="EMBL" id="SUZ67523.1"/>
    </source>
</evidence>
<dbReference type="PANTHER" id="PTHR34296:SF2">
    <property type="entry name" value="ABC TRANSPORTER GUANOSINE-BINDING PROTEIN NUPN"/>
    <property type="match status" value="1"/>
</dbReference>
<dbReference type="Gene3D" id="3.40.50.2300">
    <property type="match status" value="2"/>
</dbReference>
<dbReference type="AlphaFoldDB" id="A0A381PPW5"/>
<gene>
    <name evidence="7" type="ORF">METZ01_LOCUS20377</name>
</gene>
<keyword evidence="2" id="KW-1003">Cell membrane</keyword>
<dbReference type="PANTHER" id="PTHR34296">
    <property type="entry name" value="TRANSCRIPTIONAL ACTIVATOR PROTEIN MED"/>
    <property type="match status" value="1"/>
</dbReference>
<feature type="domain" description="ABC transporter substrate-binding protein PnrA-like" evidence="6">
    <location>
        <begin position="38"/>
        <end position="297"/>
    </location>
</feature>
<dbReference type="InterPro" id="IPR003760">
    <property type="entry name" value="PnrA-like"/>
</dbReference>
<evidence type="ECO:0000259" key="6">
    <source>
        <dbReference type="Pfam" id="PF02608"/>
    </source>
</evidence>
<name>A0A381PPW5_9ZZZZ</name>
<dbReference type="EMBL" id="UINC01001015">
    <property type="protein sequence ID" value="SUZ67523.1"/>
    <property type="molecule type" value="Genomic_DNA"/>
</dbReference>